<name>A0A848DSY1_9PSEU</name>
<evidence type="ECO:0000259" key="4">
    <source>
        <dbReference type="Pfam" id="PF01379"/>
    </source>
</evidence>
<reference evidence="5 6" key="1">
    <citation type="submission" date="2020-04" db="EMBL/GenBank/DDBJ databases">
        <authorList>
            <person name="Klaysubun C."/>
            <person name="Duangmal K."/>
            <person name="Lipun K."/>
        </authorList>
    </citation>
    <scope>NUCLEOTIDE SEQUENCE [LARGE SCALE GENOMIC DNA]</scope>
    <source>
        <strain evidence="5 6">DSM 45300</strain>
    </source>
</reference>
<evidence type="ECO:0000313" key="6">
    <source>
        <dbReference type="Proteomes" id="UP000586918"/>
    </source>
</evidence>
<gene>
    <name evidence="5" type="ORF">HF519_29720</name>
</gene>
<dbReference type="Gene3D" id="3.40.190.10">
    <property type="entry name" value="Periplasmic binding protein-like II"/>
    <property type="match status" value="1"/>
</dbReference>
<dbReference type="SUPFAM" id="SSF53850">
    <property type="entry name" value="Periplasmic binding protein-like II"/>
    <property type="match status" value="1"/>
</dbReference>
<sequence>PGRAAADLLEPARTRSSRSLRVLPAERARRVRTSYTQDQTVPGPDPGGRVLGELAAGSRIGTGSPRRAVQLHALGRGLEAVPIRGNVDTRIGRVTYGELDGVVVREDEGGGGRALARGPVVARSRQVWWGKVADGSRCRRARGRASWG</sequence>
<organism evidence="5 6">
    <name type="scientific">Pseudonocardia bannensis</name>
    <dbReference type="NCBI Taxonomy" id="630973"/>
    <lineage>
        <taxon>Bacteria</taxon>
        <taxon>Bacillati</taxon>
        <taxon>Actinomycetota</taxon>
        <taxon>Actinomycetes</taxon>
        <taxon>Pseudonocardiales</taxon>
        <taxon>Pseudonocardiaceae</taxon>
        <taxon>Pseudonocardia</taxon>
    </lineage>
</organism>
<feature type="domain" description="Porphobilinogen deaminase N-terminal" evidence="4">
    <location>
        <begin position="48"/>
        <end position="104"/>
    </location>
</feature>
<comment type="caution">
    <text evidence="5">The sequence shown here is derived from an EMBL/GenBank/DDBJ whole genome shotgun (WGS) entry which is preliminary data.</text>
</comment>
<protein>
    <recommendedName>
        <fullName evidence="4">Porphobilinogen deaminase N-terminal domain-containing protein</fullName>
    </recommendedName>
</protein>
<feature type="region of interest" description="Disordered" evidence="3">
    <location>
        <begin position="30"/>
        <end position="50"/>
    </location>
</feature>
<dbReference type="InterPro" id="IPR022417">
    <property type="entry name" value="Porphobilin_deaminase_N"/>
</dbReference>
<dbReference type="InterPro" id="IPR000860">
    <property type="entry name" value="HemC"/>
</dbReference>
<comment type="catalytic activity">
    <reaction evidence="2">
        <text>4 porphobilinogen + H2O = hydroxymethylbilane + 4 NH4(+)</text>
        <dbReference type="Rhea" id="RHEA:13185"/>
        <dbReference type="ChEBI" id="CHEBI:15377"/>
        <dbReference type="ChEBI" id="CHEBI:28938"/>
        <dbReference type="ChEBI" id="CHEBI:57845"/>
        <dbReference type="ChEBI" id="CHEBI:58126"/>
        <dbReference type="EC" id="2.5.1.61"/>
    </reaction>
</comment>
<keyword evidence="6" id="KW-1185">Reference proteome</keyword>
<dbReference type="Pfam" id="PF01379">
    <property type="entry name" value="Porphobil_deam"/>
    <property type="match status" value="1"/>
</dbReference>
<evidence type="ECO:0000313" key="5">
    <source>
        <dbReference type="EMBL" id="NMH95635.1"/>
    </source>
</evidence>
<dbReference type="AlphaFoldDB" id="A0A848DSY1"/>
<evidence type="ECO:0000256" key="1">
    <source>
        <dbReference type="ARBA" id="ARBA00002869"/>
    </source>
</evidence>
<feature type="non-terminal residue" evidence="5">
    <location>
        <position position="1"/>
    </location>
</feature>
<evidence type="ECO:0000256" key="3">
    <source>
        <dbReference type="SAM" id="MobiDB-lite"/>
    </source>
</evidence>
<dbReference type="Proteomes" id="UP000586918">
    <property type="component" value="Unassembled WGS sequence"/>
</dbReference>
<dbReference type="GO" id="GO:0004418">
    <property type="term" value="F:hydroxymethylbilane synthase activity"/>
    <property type="evidence" value="ECO:0007669"/>
    <property type="project" value="UniProtKB-EC"/>
</dbReference>
<dbReference type="GO" id="GO:0033014">
    <property type="term" value="P:tetrapyrrole biosynthetic process"/>
    <property type="evidence" value="ECO:0007669"/>
    <property type="project" value="InterPro"/>
</dbReference>
<comment type="function">
    <text evidence="1">Tetrapolymerization of the monopyrrole PBG into the hydroxymethylbilane pre-uroporphyrinogen in several discrete steps.</text>
</comment>
<proteinExistence type="predicted"/>
<dbReference type="EMBL" id="JAAXKZ010000231">
    <property type="protein sequence ID" value="NMH95635.1"/>
    <property type="molecule type" value="Genomic_DNA"/>
</dbReference>
<evidence type="ECO:0000256" key="2">
    <source>
        <dbReference type="ARBA" id="ARBA00048169"/>
    </source>
</evidence>
<dbReference type="PRINTS" id="PR00151">
    <property type="entry name" value="PORPHBDMNASE"/>
</dbReference>
<accession>A0A848DSY1</accession>